<dbReference type="PANTHER" id="PTHR15082:SF2">
    <property type="entry name" value="NADH DEHYDROGENASE [UBIQUINONE] 1 BETA SUBCOMPLEX SUBUNIT 3"/>
    <property type="match status" value="1"/>
</dbReference>
<evidence type="ECO:0000256" key="13">
    <source>
        <dbReference type="ARBA" id="ARBA00030217"/>
    </source>
</evidence>
<gene>
    <name evidence="15" type="ORF">U0070_003299</name>
</gene>
<evidence type="ECO:0000256" key="6">
    <source>
        <dbReference type="ARBA" id="ARBA00022660"/>
    </source>
</evidence>
<protein>
    <recommendedName>
        <fullName evidence="4">NADH dehydrogenase [ubiquinone] 1 beta subcomplex subunit 3</fullName>
    </recommendedName>
    <alternativeName>
        <fullName evidence="13">Complex I-B12</fullName>
    </alternativeName>
    <alternativeName>
        <fullName evidence="14">NADH-ubiquinone oxidoreductase B12 subunit</fullName>
    </alternativeName>
</protein>
<evidence type="ECO:0000256" key="12">
    <source>
        <dbReference type="ARBA" id="ARBA00023136"/>
    </source>
</evidence>
<keyword evidence="5" id="KW-0813">Transport</keyword>
<name>A0AAW0JAT7_MYOGA</name>
<organism evidence="15 16">
    <name type="scientific">Myodes glareolus</name>
    <name type="common">Bank vole</name>
    <name type="synonym">Clethrionomys glareolus</name>
    <dbReference type="NCBI Taxonomy" id="447135"/>
    <lineage>
        <taxon>Eukaryota</taxon>
        <taxon>Metazoa</taxon>
        <taxon>Chordata</taxon>
        <taxon>Craniata</taxon>
        <taxon>Vertebrata</taxon>
        <taxon>Euteleostomi</taxon>
        <taxon>Mammalia</taxon>
        <taxon>Eutheria</taxon>
        <taxon>Euarchontoglires</taxon>
        <taxon>Glires</taxon>
        <taxon>Rodentia</taxon>
        <taxon>Myomorpha</taxon>
        <taxon>Muroidea</taxon>
        <taxon>Cricetidae</taxon>
        <taxon>Arvicolinae</taxon>
        <taxon>Myodes</taxon>
    </lineage>
</organism>
<comment type="caution">
    <text evidence="15">The sequence shown here is derived from an EMBL/GenBank/DDBJ whole genome shotgun (WGS) entry which is preliminary data.</text>
</comment>
<evidence type="ECO:0000256" key="11">
    <source>
        <dbReference type="ARBA" id="ARBA00023128"/>
    </source>
</evidence>
<evidence type="ECO:0000313" key="16">
    <source>
        <dbReference type="Proteomes" id="UP001488838"/>
    </source>
</evidence>
<comment type="similarity">
    <text evidence="3">Belongs to the complex I NDUFB3 subunit family.</text>
</comment>
<dbReference type="Proteomes" id="UP001488838">
    <property type="component" value="Unassembled WGS sequence"/>
</dbReference>
<evidence type="ECO:0000256" key="4">
    <source>
        <dbReference type="ARBA" id="ARBA00018680"/>
    </source>
</evidence>
<dbReference type="InterPro" id="IPR012576">
    <property type="entry name" value="NDUFB3"/>
</dbReference>
<keyword evidence="16" id="KW-1185">Reference proteome</keyword>
<reference evidence="15 16" key="1">
    <citation type="journal article" date="2023" name="bioRxiv">
        <title>Conserved and derived expression patterns and positive selection on dental genes reveal complex evolutionary context of ever-growing rodent molars.</title>
        <authorList>
            <person name="Calamari Z.T."/>
            <person name="Song A."/>
            <person name="Cohen E."/>
            <person name="Akter M."/>
            <person name="Roy R.D."/>
            <person name="Hallikas O."/>
            <person name="Christensen M.M."/>
            <person name="Li P."/>
            <person name="Marangoni P."/>
            <person name="Jernvall J."/>
            <person name="Klein O.D."/>
        </authorList>
    </citation>
    <scope>NUCLEOTIDE SEQUENCE [LARGE SCALE GENOMIC DNA]</scope>
    <source>
        <strain evidence="15">V071</strain>
    </source>
</reference>
<evidence type="ECO:0000256" key="7">
    <source>
        <dbReference type="ARBA" id="ARBA00022692"/>
    </source>
</evidence>
<evidence type="ECO:0000256" key="14">
    <source>
        <dbReference type="ARBA" id="ARBA00032688"/>
    </source>
</evidence>
<dbReference type="GO" id="GO:0022900">
    <property type="term" value="P:electron transport chain"/>
    <property type="evidence" value="ECO:0007669"/>
    <property type="project" value="InterPro"/>
</dbReference>
<proteinExistence type="inferred from homology"/>
<evidence type="ECO:0000256" key="1">
    <source>
        <dbReference type="ARBA" id="ARBA00003195"/>
    </source>
</evidence>
<dbReference type="GO" id="GO:0032981">
    <property type="term" value="P:mitochondrial respiratory chain complex I assembly"/>
    <property type="evidence" value="ECO:0007669"/>
    <property type="project" value="TreeGrafter"/>
</dbReference>
<keyword evidence="9" id="KW-0249">Electron transport</keyword>
<dbReference type="EMBL" id="JBBHLL010000050">
    <property type="protein sequence ID" value="KAK7823647.1"/>
    <property type="molecule type" value="Genomic_DNA"/>
</dbReference>
<evidence type="ECO:0000256" key="5">
    <source>
        <dbReference type="ARBA" id="ARBA00022448"/>
    </source>
</evidence>
<comment type="function">
    <text evidence="1">Accessory subunit of the mitochondrial membrane respiratory chain NADH dehydrogenase (Complex I), that is believed not to be involved in catalysis. Complex I functions in the transfer of electrons from NADH to the respiratory chain. The immediate electron acceptor for the enzyme is believed to be ubiquinone.</text>
</comment>
<keyword evidence="10" id="KW-1133">Transmembrane helix</keyword>
<evidence type="ECO:0000256" key="10">
    <source>
        <dbReference type="ARBA" id="ARBA00022989"/>
    </source>
</evidence>
<keyword evidence="7" id="KW-0812">Transmembrane</keyword>
<evidence type="ECO:0000313" key="15">
    <source>
        <dbReference type="EMBL" id="KAK7823647.1"/>
    </source>
</evidence>
<evidence type="ECO:0000256" key="9">
    <source>
        <dbReference type="ARBA" id="ARBA00022982"/>
    </source>
</evidence>
<dbReference type="AlphaFoldDB" id="A0AAW0JAT7"/>
<evidence type="ECO:0000256" key="2">
    <source>
        <dbReference type="ARBA" id="ARBA00004298"/>
    </source>
</evidence>
<keyword evidence="8" id="KW-0999">Mitochondrion inner membrane</keyword>
<evidence type="ECO:0000256" key="8">
    <source>
        <dbReference type="ARBA" id="ARBA00022792"/>
    </source>
</evidence>
<dbReference type="PANTHER" id="PTHR15082">
    <property type="entry name" value="NADH-UBIQUINONE OXIDOREDUCTASE B12 SUBUNIT"/>
    <property type="match status" value="1"/>
</dbReference>
<keyword evidence="12" id="KW-0472">Membrane</keyword>
<keyword evidence="6" id="KW-0679">Respiratory chain</keyword>
<sequence>MEASDARLALMGKGQRDCELASDCPLRFLPPNQLWQALLLRLPNSLYLEMPGKKSLWFTAASPWLPEAALASQGACPRSRSVLSWRSDDIKNCVENRRDAARYSAEEAGCQGLRDPWARNEAWRYMGGFAENISFMSVLFKGFKWGFAAFAVAVGSEYFLASQNVRVICIFSTPACIILLYTINTSESDITVQNADEMLTDLDDDLGNSQHCGLLLGQDVACLVDSCCDEEMQEALFQKCPPTPKVHYFKALDSEVTLQSYGWYVFIIIAWVSLERILSIRLDNSPGQQSECPSEIQANVPPNLCQIFNPQKLLDDGASPRALGLLIFQYSHEEEDNSDSMCGMWQWEPDGNGMERGTDRGEGLTLREGRGYRSEKSGWGGILCGDIGLHEGGWRLDGLCARRVAGEVKMLGETGANQVEANSDARKTEHIEVELQGEENQLGWRARYHYHITVIINILTTIITTMTTTASSSSPPPPPPPLPFPPSTNHPHHYCCCYLKHDHYDITIITIPTTTVTSTDAIGSPDGNIHAEFSHNAFGGRLDGKSHRPVLVHDNLGPPLSALQLRHYRHWDDTAASRRAADDLKNPICVNVVFEHATATKVTQELQRAATVLSRFNLGLFDESFHLNAIGKEVGTMQSPEWCRKKQVENTQHLALVCPLPNESHLKLETGFLFLFSDSGITSNMKLNTESPQEQNRVLVHKRYSTMSCQLDAIQGQESECPCSFPKGMASVSPSQCWHLDPVTADRAKRRSAGGCCTQSRSLRRRQRQEAEEAACLAASFAGCSGDGGLHLYYCQNLAPRTSSEIHSHGWRREKEGVASQTIRRSHNILEIDTPGHHALQLLSWEVNFRCIGIVGGHCSPAPKDANVYRDLIYLLEQEDQ</sequence>
<dbReference type="GO" id="GO:0005743">
    <property type="term" value="C:mitochondrial inner membrane"/>
    <property type="evidence" value="ECO:0007669"/>
    <property type="project" value="UniProtKB-SubCell"/>
</dbReference>
<dbReference type="Pfam" id="PF08122">
    <property type="entry name" value="NDUF_B12"/>
    <property type="match status" value="1"/>
</dbReference>
<keyword evidence="11" id="KW-0496">Mitochondrion</keyword>
<comment type="subcellular location">
    <subcellularLocation>
        <location evidence="2">Mitochondrion inner membrane</location>
        <topology evidence="2">Single-pass membrane protein</topology>
        <orientation evidence="2">Matrix side</orientation>
    </subcellularLocation>
</comment>
<accession>A0AAW0JAT7</accession>
<evidence type="ECO:0000256" key="3">
    <source>
        <dbReference type="ARBA" id="ARBA00005667"/>
    </source>
</evidence>